<dbReference type="RefSeq" id="WP_210039351.1">
    <property type="nucleotide sequence ID" value="NZ_JBHLVU010000005.1"/>
</dbReference>
<dbReference type="EMBL" id="JAHZIK010001136">
    <property type="protein sequence ID" value="MBW7458277.1"/>
    <property type="molecule type" value="Genomic_DNA"/>
</dbReference>
<reference evidence="2 3" key="1">
    <citation type="submission" date="2021-07" db="EMBL/GenBank/DDBJ databases">
        <title>Paenibacillus radiodurans sp. nov., isolated from the southeastern edge of Tengger Desert.</title>
        <authorList>
            <person name="Zhang G."/>
        </authorList>
    </citation>
    <scope>NUCLEOTIDE SEQUENCE [LARGE SCALE GENOMIC DNA]</scope>
    <source>
        <strain evidence="2 3">CCM 7311</strain>
    </source>
</reference>
<feature type="transmembrane region" description="Helical" evidence="1">
    <location>
        <begin position="199"/>
        <end position="220"/>
    </location>
</feature>
<feature type="transmembrane region" description="Helical" evidence="1">
    <location>
        <begin position="73"/>
        <end position="90"/>
    </location>
</feature>
<proteinExistence type="predicted"/>
<organism evidence="2 3">
    <name type="scientific">Paenibacillus sepulcri</name>
    <dbReference type="NCBI Taxonomy" id="359917"/>
    <lineage>
        <taxon>Bacteria</taxon>
        <taxon>Bacillati</taxon>
        <taxon>Bacillota</taxon>
        <taxon>Bacilli</taxon>
        <taxon>Bacillales</taxon>
        <taxon>Paenibacillaceae</taxon>
        <taxon>Paenibacillus</taxon>
    </lineage>
</organism>
<keyword evidence="3" id="KW-1185">Reference proteome</keyword>
<evidence type="ECO:0000313" key="2">
    <source>
        <dbReference type="EMBL" id="MBW7458277.1"/>
    </source>
</evidence>
<feature type="transmembrane region" description="Helical" evidence="1">
    <location>
        <begin position="31"/>
        <end position="53"/>
    </location>
</feature>
<feature type="transmembrane region" description="Helical" evidence="1">
    <location>
        <begin position="227"/>
        <end position="244"/>
    </location>
</feature>
<feature type="transmembrane region" description="Helical" evidence="1">
    <location>
        <begin position="256"/>
        <end position="277"/>
    </location>
</feature>
<feature type="transmembrane region" description="Helical" evidence="1">
    <location>
        <begin position="6"/>
        <end position="24"/>
    </location>
</feature>
<evidence type="ECO:0000313" key="3">
    <source>
        <dbReference type="Proteomes" id="UP001519887"/>
    </source>
</evidence>
<sequence length="285" mass="32944">MSANSYWYLGLAILSAALLLYIFIKKREVRSVLLFIAMIGFGYIIETIIYTFLGSYQYYPKFIEDNAYFDSNLGAIASNALALPTIAVFLSTFRLGWIWILVFTGIFVGIEWLFRELHIYADNWWRLGYTAIGLLVYFPFAKWLYHSMFRPLSGFVLGLLLFLIALAISDTLNIVPIMAFSNRVYEPGWFQNPSRDTTAFGTVYCIAVSLFITFVVTRYWKHAVSKYLFALLCIMCVEMALKAAGIQRSLVWWDEWYFLLINFGLLAITQAICNYLMKGPPIWKM</sequence>
<gene>
    <name evidence="2" type="ORF">K0U00_29985</name>
</gene>
<evidence type="ECO:0000256" key="1">
    <source>
        <dbReference type="SAM" id="Phobius"/>
    </source>
</evidence>
<accession>A0ABS7CBN8</accession>
<name>A0ABS7CBN8_9BACL</name>
<feature type="transmembrane region" description="Helical" evidence="1">
    <location>
        <begin position="157"/>
        <end position="179"/>
    </location>
</feature>
<dbReference type="Proteomes" id="UP001519887">
    <property type="component" value="Unassembled WGS sequence"/>
</dbReference>
<protein>
    <submittedName>
        <fullName evidence="2">Uncharacterized protein</fullName>
    </submittedName>
</protein>
<feature type="transmembrane region" description="Helical" evidence="1">
    <location>
        <begin position="126"/>
        <end position="145"/>
    </location>
</feature>
<comment type="caution">
    <text evidence="2">The sequence shown here is derived from an EMBL/GenBank/DDBJ whole genome shotgun (WGS) entry which is preliminary data.</text>
</comment>
<keyword evidence="1" id="KW-0812">Transmembrane</keyword>
<keyword evidence="1" id="KW-0472">Membrane</keyword>
<feature type="transmembrane region" description="Helical" evidence="1">
    <location>
        <begin position="97"/>
        <end position="114"/>
    </location>
</feature>
<keyword evidence="1" id="KW-1133">Transmembrane helix</keyword>